<feature type="region of interest" description="Disordered" evidence="1">
    <location>
        <begin position="178"/>
        <end position="228"/>
    </location>
</feature>
<evidence type="ECO:0000313" key="4">
    <source>
        <dbReference type="Proteomes" id="UP001500305"/>
    </source>
</evidence>
<dbReference type="EMBL" id="BAAATR010000003">
    <property type="protein sequence ID" value="GAA2231917.1"/>
    <property type="molecule type" value="Genomic_DNA"/>
</dbReference>
<keyword evidence="4" id="KW-1185">Reference proteome</keyword>
<organism evidence="3 4">
    <name type="scientific">Kitasatospora cystarginea</name>
    <dbReference type="NCBI Taxonomy" id="58350"/>
    <lineage>
        <taxon>Bacteria</taxon>
        <taxon>Bacillati</taxon>
        <taxon>Actinomycetota</taxon>
        <taxon>Actinomycetes</taxon>
        <taxon>Kitasatosporales</taxon>
        <taxon>Streptomycetaceae</taxon>
        <taxon>Kitasatospora</taxon>
    </lineage>
</organism>
<dbReference type="Gene3D" id="2.60.40.1890">
    <property type="entry name" value="PCu(A)C copper chaperone"/>
    <property type="match status" value="1"/>
</dbReference>
<dbReference type="RefSeq" id="WP_344634990.1">
    <property type="nucleotide sequence ID" value="NZ_BAAATR010000003.1"/>
</dbReference>
<dbReference type="InterPro" id="IPR036182">
    <property type="entry name" value="PCuAC_sf"/>
</dbReference>
<feature type="chain" id="PRO_5047161329" description="DUF461 domain-containing protein" evidence="2">
    <location>
        <begin position="26"/>
        <end position="228"/>
    </location>
</feature>
<dbReference type="Proteomes" id="UP001500305">
    <property type="component" value="Unassembled WGS sequence"/>
</dbReference>
<protein>
    <recommendedName>
        <fullName evidence="5">DUF461 domain-containing protein</fullName>
    </recommendedName>
</protein>
<comment type="caution">
    <text evidence="3">The sequence shown here is derived from an EMBL/GenBank/DDBJ whole genome shotgun (WGS) entry which is preliminary data.</text>
</comment>
<evidence type="ECO:0008006" key="5">
    <source>
        <dbReference type="Google" id="ProtNLM"/>
    </source>
</evidence>
<name>A0ABP5QCK2_9ACTN</name>
<keyword evidence="2" id="KW-0732">Signal</keyword>
<evidence type="ECO:0000256" key="2">
    <source>
        <dbReference type="SAM" id="SignalP"/>
    </source>
</evidence>
<evidence type="ECO:0000256" key="1">
    <source>
        <dbReference type="SAM" id="MobiDB-lite"/>
    </source>
</evidence>
<reference evidence="4" key="1">
    <citation type="journal article" date="2019" name="Int. J. Syst. Evol. Microbiol.">
        <title>The Global Catalogue of Microorganisms (GCM) 10K type strain sequencing project: providing services to taxonomists for standard genome sequencing and annotation.</title>
        <authorList>
            <consortium name="The Broad Institute Genomics Platform"/>
            <consortium name="The Broad Institute Genome Sequencing Center for Infectious Disease"/>
            <person name="Wu L."/>
            <person name="Ma J."/>
        </authorList>
    </citation>
    <scope>NUCLEOTIDE SEQUENCE [LARGE SCALE GENOMIC DNA]</scope>
    <source>
        <strain evidence="4">JCM 7356</strain>
    </source>
</reference>
<sequence>MSRSLRRGAIAALVLAAIVPLSACAAGNTPDTLEIKPDSAATSLGEHLKLNNIVVVTKADAIGDQTGPANVSVNIANNGTTPETLQSITVGEGSAATFTDVKGAPVTEIVIPAGGAVLVGGQGQPAAHVASAKVTVGGFAPVSFAFAKSGKVTAQAQVSPATGLFASYGPTVAPAPVTPTTSAPATASAPASATASPSGAATAPASGAATAPAGTTPSGAASGTPATH</sequence>
<proteinExistence type="predicted"/>
<accession>A0ABP5QCK2</accession>
<evidence type="ECO:0000313" key="3">
    <source>
        <dbReference type="EMBL" id="GAA2231917.1"/>
    </source>
</evidence>
<feature type="signal peptide" evidence="2">
    <location>
        <begin position="1"/>
        <end position="25"/>
    </location>
</feature>
<gene>
    <name evidence="3" type="ORF">GCM10010430_10370</name>
</gene>